<name>A0A1H0K9T8_9PSED</name>
<dbReference type="SUPFAM" id="SSF54637">
    <property type="entry name" value="Thioesterase/thiol ester dehydrase-isomerase"/>
    <property type="match status" value="1"/>
</dbReference>
<dbReference type="CDD" id="cd03443">
    <property type="entry name" value="PaaI_thioesterase"/>
    <property type="match status" value="1"/>
</dbReference>
<dbReference type="PANTHER" id="PTHR42856:SF1">
    <property type="entry name" value="ACYL-COENZYME A THIOESTERASE PAAI"/>
    <property type="match status" value="1"/>
</dbReference>
<evidence type="ECO:0000313" key="4">
    <source>
        <dbReference type="Proteomes" id="UP000242957"/>
    </source>
</evidence>
<dbReference type="EMBL" id="FNIJ01000012">
    <property type="protein sequence ID" value="SDO52715.1"/>
    <property type="molecule type" value="Genomic_DNA"/>
</dbReference>
<dbReference type="GO" id="GO:0016289">
    <property type="term" value="F:acyl-CoA hydrolase activity"/>
    <property type="evidence" value="ECO:0007669"/>
    <property type="project" value="TreeGrafter"/>
</dbReference>
<keyword evidence="1" id="KW-0378">Hydrolase</keyword>
<proteinExistence type="predicted"/>
<dbReference type="Proteomes" id="UP000242957">
    <property type="component" value="Unassembled WGS sequence"/>
</dbReference>
<gene>
    <name evidence="3" type="ORF">SAMN05216193_112102</name>
</gene>
<dbReference type="InterPro" id="IPR003736">
    <property type="entry name" value="PAAI_dom"/>
</dbReference>
<dbReference type="PANTHER" id="PTHR42856">
    <property type="entry name" value="ACYL-COENZYME A THIOESTERASE PAAI"/>
    <property type="match status" value="1"/>
</dbReference>
<dbReference type="STRING" id="198616.SAMN05216193_112102"/>
<reference evidence="4" key="1">
    <citation type="submission" date="2016-10" db="EMBL/GenBank/DDBJ databases">
        <authorList>
            <person name="Varghese N."/>
            <person name="Submissions S."/>
        </authorList>
    </citation>
    <scope>NUCLEOTIDE SEQUENCE [LARGE SCALE GENOMIC DNA]</scope>
    <source>
        <strain evidence="4">JCM 21621</strain>
    </source>
</reference>
<dbReference type="Pfam" id="PF03061">
    <property type="entry name" value="4HBT"/>
    <property type="match status" value="1"/>
</dbReference>
<dbReference type="NCBIfam" id="TIGR00369">
    <property type="entry name" value="unchar_dom_1"/>
    <property type="match status" value="1"/>
</dbReference>
<keyword evidence="4" id="KW-1185">Reference proteome</keyword>
<dbReference type="InterPro" id="IPR052723">
    <property type="entry name" value="Acyl-CoA_thioesterase_PaaI"/>
</dbReference>
<dbReference type="InterPro" id="IPR029069">
    <property type="entry name" value="HotDog_dom_sf"/>
</dbReference>
<dbReference type="InterPro" id="IPR006683">
    <property type="entry name" value="Thioestr_dom"/>
</dbReference>
<dbReference type="Gene3D" id="3.10.129.10">
    <property type="entry name" value="Hotdog Thioesterase"/>
    <property type="match status" value="1"/>
</dbReference>
<dbReference type="RefSeq" id="WP_084311672.1">
    <property type="nucleotide sequence ID" value="NZ_FNIJ01000012.1"/>
</dbReference>
<evidence type="ECO:0000256" key="1">
    <source>
        <dbReference type="ARBA" id="ARBA00022801"/>
    </source>
</evidence>
<sequence length="128" mass="13689">MAEELDVSGGSAFSRLLGLEIVQAADGKAEVHMNMHDGLRNVHGKLHGGALFSLIDTAMGQACHSLSGGVAQSVTLESKINYIRPVSDGEVICRAWVLNASRRTLVVEADTWQGEKLVAKAQATFIRT</sequence>
<dbReference type="AlphaFoldDB" id="A0A1H0K9T8"/>
<evidence type="ECO:0000259" key="2">
    <source>
        <dbReference type="Pfam" id="PF03061"/>
    </source>
</evidence>
<protein>
    <submittedName>
        <fullName evidence="3">Acyl-CoA thioesterase</fullName>
    </submittedName>
</protein>
<organism evidence="3 4">
    <name type="scientific">Pseudomonas jinjuensis</name>
    <dbReference type="NCBI Taxonomy" id="198616"/>
    <lineage>
        <taxon>Bacteria</taxon>
        <taxon>Pseudomonadati</taxon>
        <taxon>Pseudomonadota</taxon>
        <taxon>Gammaproteobacteria</taxon>
        <taxon>Pseudomonadales</taxon>
        <taxon>Pseudomonadaceae</taxon>
        <taxon>Pseudomonas</taxon>
    </lineage>
</organism>
<accession>A0A1H0K9T8</accession>
<dbReference type="OrthoDB" id="4565299at2"/>
<feature type="domain" description="Thioesterase" evidence="2">
    <location>
        <begin position="43"/>
        <end position="117"/>
    </location>
</feature>
<evidence type="ECO:0000313" key="3">
    <source>
        <dbReference type="EMBL" id="SDO52715.1"/>
    </source>
</evidence>